<comment type="caution">
    <text evidence="4">The sequence shown here is derived from an EMBL/GenBank/DDBJ whole genome shotgun (WGS) entry which is preliminary data.</text>
</comment>
<dbReference type="Pfam" id="PF23493">
    <property type="entry name" value="CysS_C"/>
    <property type="match status" value="1"/>
</dbReference>
<feature type="transmembrane region" description="Helical" evidence="1">
    <location>
        <begin position="64"/>
        <end position="85"/>
    </location>
</feature>
<keyword evidence="5" id="KW-1185">Reference proteome</keyword>
<evidence type="ECO:0000256" key="1">
    <source>
        <dbReference type="SAM" id="Phobius"/>
    </source>
</evidence>
<name>A0A495VXL5_9PSEU</name>
<keyword evidence="1" id="KW-0812">Transmembrane</keyword>
<dbReference type="Proteomes" id="UP000282084">
    <property type="component" value="Unassembled WGS sequence"/>
</dbReference>
<feature type="domain" description="YqeB PH" evidence="3">
    <location>
        <begin position="7"/>
        <end position="156"/>
    </location>
</feature>
<keyword evidence="1" id="KW-0472">Membrane</keyword>
<proteinExistence type="predicted"/>
<dbReference type="Pfam" id="PF23494">
    <property type="entry name" value="bPH_10"/>
    <property type="match status" value="1"/>
</dbReference>
<dbReference type="OrthoDB" id="5145029at2"/>
<protein>
    <recommendedName>
        <fullName evidence="6">DUF308 domain-containing protein</fullName>
    </recommendedName>
</protein>
<sequence length="231" mass="25369">MNARRTTPVTEPAWQVGLVWVGFPVLGAAVLWGVQAIADWVVSLPWAPFRGPFRLVASIPEPQATLGSLGLGVLVGLVVAFLAAAERLSVEVADEAVVLKRGGDERALDRTRISGVFLDGKKLVVLGLGTEELARESSDLPTAELADAFQRHGYPWLPEDPYRDEYRRWVEDMPGVPPAANALLRARAKALKKGETEDVAQLRTELARIGVVVREEGKRQFWRLSQQGEQD</sequence>
<evidence type="ECO:0000313" key="4">
    <source>
        <dbReference type="EMBL" id="RKT53333.1"/>
    </source>
</evidence>
<organism evidence="4 5">
    <name type="scientific">Saccharothrix australiensis</name>
    <dbReference type="NCBI Taxonomy" id="2072"/>
    <lineage>
        <taxon>Bacteria</taxon>
        <taxon>Bacillati</taxon>
        <taxon>Actinomycetota</taxon>
        <taxon>Actinomycetes</taxon>
        <taxon>Pseudonocardiales</taxon>
        <taxon>Pseudonocardiaceae</taxon>
        <taxon>Saccharothrix</taxon>
    </lineage>
</organism>
<feature type="transmembrane region" description="Helical" evidence="1">
    <location>
        <begin position="12"/>
        <end position="34"/>
    </location>
</feature>
<dbReference type="InterPro" id="IPR056411">
    <property type="entry name" value="CysS_C"/>
</dbReference>
<evidence type="ECO:0000259" key="2">
    <source>
        <dbReference type="Pfam" id="PF23493"/>
    </source>
</evidence>
<dbReference type="EMBL" id="RBXO01000001">
    <property type="protein sequence ID" value="RKT53333.1"/>
    <property type="molecule type" value="Genomic_DNA"/>
</dbReference>
<evidence type="ECO:0008006" key="6">
    <source>
        <dbReference type="Google" id="ProtNLM"/>
    </source>
</evidence>
<gene>
    <name evidence="4" type="ORF">C8E97_1892</name>
</gene>
<dbReference type="AlphaFoldDB" id="A0A495VXL5"/>
<dbReference type="RefSeq" id="WP_121003511.1">
    <property type="nucleotide sequence ID" value="NZ_RBXO01000001.1"/>
</dbReference>
<evidence type="ECO:0000259" key="3">
    <source>
        <dbReference type="Pfam" id="PF23494"/>
    </source>
</evidence>
<dbReference type="InterPro" id="IPR057798">
    <property type="entry name" value="PH_YqeB"/>
</dbReference>
<evidence type="ECO:0000313" key="5">
    <source>
        <dbReference type="Proteomes" id="UP000282084"/>
    </source>
</evidence>
<accession>A0A495VXL5</accession>
<feature type="domain" description="Cysteinyl-tRNA ligase anticodon binding" evidence="2">
    <location>
        <begin position="173"/>
        <end position="223"/>
    </location>
</feature>
<reference evidence="4 5" key="1">
    <citation type="submission" date="2018-10" db="EMBL/GenBank/DDBJ databases">
        <title>Sequencing the genomes of 1000 actinobacteria strains.</title>
        <authorList>
            <person name="Klenk H.-P."/>
        </authorList>
    </citation>
    <scope>NUCLEOTIDE SEQUENCE [LARGE SCALE GENOMIC DNA]</scope>
    <source>
        <strain evidence="4 5">DSM 43800</strain>
    </source>
</reference>
<keyword evidence="1" id="KW-1133">Transmembrane helix</keyword>